<evidence type="ECO:0008006" key="3">
    <source>
        <dbReference type="Google" id="ProtNLM"/>
    </source>
</evidence>
<evidence type="ECO:0000313" key="2">
    <source>
        <dbReference type="Proteomes" id="UP001501570"/>
    </source>
</evidence>
<protein>
    <recommendedName>
        <fullName evidence="3">Transcription regulator AsnC/Lrp ligand binding domain-containing protein</fullName>
    </recommendedName>
</protein>
<reference evidence="2" key="1">
    <citation type="journal article" date="2019" name="Int. J. Syst. Evol. Microbiol.">
        <title>The Global Catalogue of Microorganisms (GCM) 10K type strain sequencing project: providing services to taxonomists for standard genome sequencing and annotation.</title>
        <authorList>
            <consortium name="The Broad Institute Genomics Platform"/>
            <consortium name="The Broad Institute Genome Sequencing Center for Infectious Disease"/>
            <person name="Wu L."/>
            <person name="Ma J."/>
        </authorList>
    </citation>
    <scope>NUCLEOTIDE SEQUENCE [LARGE SCALE GENOMIC DNA]</scope>
    <source>
        <strain evidence="2">JCM 18304</strain>
    </source>
</reference>
<evidence type="ECO:0000313" key="1">
    <source>
        <dbReference type="EMBL" id="GAA5179103.1"/>
    </source>
</evidence>
<dbReference type="Proteomes" id="UP001501570">
    <property type="component" value="Unassembled WGS sequence"/>
</dbReference>
<sequence length="83" mass="8995">MLSVFVVAGGDEFLVHVAIPDVDGLHAFLMDKFSGCREILGFRCSVIYGVSGSGSSPRRRSWKSAIPLRKSRRSGLRPAGSSR</sequence>
<name>A0ABP9RLE8_9ACTN</name>
<proteinExistence type="predicted"/>
<dbReference type="EMBL" id="BAABJQ010000002">
    <property type="protein sequence ID" value="GAA5179103.1"/>
    <property type="molecule type" value="Genomic_DNA"/>
</dbReference>
<dbReference type="RefSeq" id="WP_425570749.1">
    <property type="nucleotide sequence ID" value="NZ_BAABJQ010000002.1"/>
</dbReference>
<comment type="caution">
    <text evidence="1">The sequence shown here is derived from an EMBL/GenBank/DDBJ whole genome shotgun (WGS) entry which is preliminary data.</text>
</comment>
<accession>A0ABP9RLE8</accession>
<gene>
    <name evidence="1" type="ORF">GCM10023322_08080</name>
</gene>
<organism evidence="1 2">
    <name type="scientific">Rugosimonospora acidiphila</name>
    <dbReference type="NCBI Taxonomy" id="556531"/>
    <lineage>
        <taxon>Bacteria</taxon>
        <taxon>Bacillati</taxon>
        <taxon>Actinomycetota</taxon>
        <taxon>Actinomycetes</taxon>
        <taxon>Micromonosporales</taxon>
        <taxon>Micromonosporaceae</taxon>
        <taxon>Rugosimonospora</taxon>
    </lineage>
</organism>
<keyword evidence="2" id="KW-1185">Reference proteome</keyword>